<dbReference type="InterPro" id="IPR007353">
    <property type="entry name" value="DUF421"/>
</dbReference>
<evidence type="ECO:0000256" key="5">
    <source>
        <dbReference type="ARBA" id="ARBA00022989"/>
    </source>
</evidence>
<feature type="domain" description="YetF C-terminal" evidence="8">
    <location>
        <begin position="85"/>
        <end position="217"/>
    </location>
</feature>
<dbReference type="InterPro" id="IPR023090">
    <property type="entry name" value="UPF0702_alpha/beta_dom_sf"/>
</dbReference>
<feature type="transmembrane region" description="Helical" evidence="7">
    <location>
        <begin position="62"/>
        <end position="82"/>
    </location>
</feature>
<sequence>MEIVKEFLILFGRVITILPLLLLVTLFMGKRSVGELPIFDFIIFLALGSVVGADLADPDISHIHTAVAIVLIGALQKVVAIWKVKNRKLGKALTFEPTVVINEGKIVVKNLERINYTIDNVLMMLREKEVFDTSIVKMAIIEANGNLSVLKKPSKSTVTMEDINIANKQADFAYPVIVEGEIYTDVLKDLKLDKTWLIGELKKLSIIDAEKVFFAAVDLSNKLHVSLKSEDLKGHPRLYH</sequence>
<organism evidence="9 10">
    <name type="scientific">Virgibacillus tibetensis</name>
    <dbReference type="NCBI Taxonomy" id="3042313"/>
    <lineage>
        <taxon>Bacteria</taxon>
        <taxon>Bacillati</taxon>
        <taxon>Bacillota</taxon>
        <taxon>Bacilli</taxon>
        <taxon>Bacillales</taxon>
        <taxon>Bacillaceae</taxon>
        <taxon>Virgibacillus</taxon>
    </lineage>
</organism>
<name>A0ABU6KEQ1_9BACI</name>
<evidence type="ECO:0000256" key="4">
    <source>
        <dbReference type="ARBA" id="ARBA00022692"/>
    </source>
</evidence>
<reference evidence="9 10" key="1">
    <citation type="journal article" date="2024" name="Int. J. Syst. Evol. Microbiol.">
        <title>Virgibacillus tibetensis sp. nov., isolated from salt lake on the Tibetan Plateau of China.</title>
        <authorList>
            <person name="Phurbu D."/>
            <person name="Liu Z.-X."/>
            <person name="Wang R."/>
            <person name="Zheng Y.-Y."/>
            <person name="Liu H.-C."/>
            <person name="Zhou Y.-G."/>
            <person name="Yu Y.-J."/>
            <person name="Li A.-H."/>
        </authorList>
    </citation>
    <scope>NUCLEOTIDE SEQUENCE [LARGE SCALE GENOMIC DNA]</scope>
    <source>
        <strain evidence="9 10">C22-A2</strain>
    </source>
</reference>
<evidence type="ECO:0000313" key="10">
    <source>
        <dbReference type="Proteomes" id="UP001335737"/>
    </source>
</evidence>
<protein>
    <submittedName>
        <fullName evidence="9">DUF421 domain-containing protein</fullName>
    </submittedName>
</protein>
<keyword evidence="10" id="KW-1185">Reference proteome</keyword>
<dbReference type="PANTHER" id="PTHR34582:SF6">
    <property type="entry name" value="UPF0702 TRANSMEMBRANE PROTEIN YCAP"/>
    <property type="match status" value="1"/>
</dbReference>
<dbReference type="PANTHER" id="PTHR34582">
    <property type="entry name" value="UPF0702 TRANSMEMBRANE PROTEIN YCAP"/>
    <property type="match status" value="1"/>
</dbReference>
<dbReference type="Pfam" id="PF04239">
    <property type="entry name" value="DUF421"/>
    <property type="match status" value="1"/>
</dbReference>
<evidence type="ECO:0000256" key="1">
    <source>
        <dbReference type="ARBA" id="ARBA00004651"/>
    </source>
</evidence>
<feature type="transmembrane region" description="Helical" evidence="7">
    <location>
        <begin position="6"/>
        <end position="26"/>
    </location>
</feature>
<keyword evidence="3" id="KW-1003">Cell membrane</keyword>
<evidence type="ECO:0000313" key="9">
    <source>
        <dbReference type="EMBL" id="MEC5423801.1"/>
    </source>
</evidence>
<comment type="similarity">
    <text evidence="2">Belongs to the UPF0702 family.</text>
</comment>
<keyword evidence="6 7" id="KW-0472">Membrane</keyword>
<comment type="subcellular location">
    <subcellularLocation>
        <location evidence="1">Cell membrane</location>
        <topology evidence="1">Multi-pass membrane protein</topology>
    </subcellularLocation>
</comment>
<evidence type="ECO:0000259" key="8">
    <source>
        <dbReference type="Pfam" id="PF04239"/>
    </source>
</evidence>
<comment type="caution">
    <text evidence="9">The sequence shown here is derived from an EMBL/GenBank/DDBJ whole genome shotgun (WGS) entry which is preliminary data.</text>
</comment>
<accession>A0ABU6KEQ1</accession>
<proteinExistence type="inferred from homology"/>
<dbReference type="Gene3D" id="3.30.240.20">
    <property type="entry name" value="bsu07140 like domains"/>
    <property type="match status" value="2"/>
</dbReference>
<evidence type="ECO:0000256" key="6">
    <source>
        <dbReference type="ARBA" id="ARBA00023136"/>
    </source>
</evidence>
<evidence type="ECO:0000256" key="2">
    <source>
        <dbReference type="ARBA" id="ARBA00006448"/>
    </source>
</evidence>
<dbReference type="EMBL" id="JARZFX010000003">
    <property type="protein sequence ID" value="MEC5423801.1"/>
    <property type="molecule type" value="Genomic_DNA"/>
</dbReference>
<dbReference type="Proteomes" id="UP001335737">
    <property type="component" value="Unassembled WGS sequence"/>
</dbReference>
<keyword evidence="4 7" id="KW-0812">Transmembrane</keyword>
<keyword evidence="5 7" id="KW-1133">Transmembrane helix</keyword>
<evidence type="ECO:0000256" key="7">
    <source>
        <dbReference type="SAM" id="Phobius"/>
    </source>
</evidence>
<evidence type="ECO:0000256" key="3">
    <source>
        <dbReference type="ARBA" id="ARBA00022475"/>
    </source>
</evidence>
<gene>
    <name evidence="9" type="ORF">QGM71_09890</name>
</gene>
<dbReference type="RefSeq" id="WP_327607367.1">
    <property type="nucleotide sequence ID" value="NZ_JARZFX010000003.1"/>
</dbReference>